<evidence type="ECO:0000259" key="1">
    <source>
        <dbReference type="Pfam" id="PF01402"/>
    </source>
</evidence>
<protein>
    <submittedName>
        <fullName evidence="2">Ribbon-helix-helix protein, CopG family</fullName>
    </submittedName>
</protein>
<proteinExistence type="predicted"/>
<organism evidence="2 3">
    <name type="scientific">Caballeronia novacaledonica</name>
    <dbReference type="NCBI Taxonomy" id="1544861"/>
    <lineage>
        <taxon>Bacteria</taxon>
        <taxon>Pseudomonadati</taxon>
        <taxon>Pseudomonadota</taxon>
        <taxon>Betaproteobacteria</taxon>
        <taxon>Burkholderiales</taxon>
        <taxon>Burkholderiaceae</taxon>
        <taxon>Caballeronia</taxon>
    </lineage>
</organism>
<dbReference type="GO" id="GO:0006355">
    <property type="term" value="P:regulation of DNA-templated transcription"/>
    <property type="evidence" value="ECO:0007669"/>
    <property type="project" value="InterPro"/>
</dbReference>
<gene>
    <name evidence="2" type="ORF">CBA19CS42_19340</name>
</gene>
<comment type="caution">
    <text evidence="2">The sequence shown here is derived from an EMBL/GenBank/DDBJ whole genome shotgun (WGS) entry which is preliminary data.</text>
</comment>
<evidence type="ECO:0000313" key="2">
    <source>
        <dbReference type="EMBL" id="GJH26706.1"/>
    </source>
</evidence>
<dbReference type="EMBL" id="BPUS01000007">
    <property type="protein sequence ID" value="GJH26706.1"/>
    <property type="molecule type" value="Genomic_DNA"/>
</dbReference>
<reference evidence="2" key="1">
    <citation type="submission" date="2022-09" db="EMBL/GenBank/DDBJ databases">
        <title>Isolation and characterization of 3-chlorobenzoate degrading bacteria from soils in Shizuoka.</title>
        <authorList>
            <person name="Ifat A."/>
            <person name="Ogawa N."/>
            <person name="Kimbara K."/>
            <person name="Moriuchi R."/>
            <person name="Dohra H."/>
            <person name="Shintani M."/>
        </authorList>
    </citation>
    <scope>NUCLEOTIDE SEQUENCE</scope>
    <source>
        <strain evidence="2">19CS4-2</strain>
    </source>
</reference>
<name>A0AA37IB50_9BURK</name>
<dbReference type="Pfam" id="PF01402">
    <property type="entry name" value="RHH_1"/>
    <property type="match status" value="1"/>
</dbReference>
<dbReference type="Gene3D" id="1.10.1220.10">
    <property type="entry name" value="Met repressor-like"/>
    <property type="match status" value="1"/>
</dbReference>
<dbReference type="RefSeq" id="WP_187607949.1">
    <property type="nucleotide sequence ID" value="NZ_BPUS01000007.1"/>
</dbReference>
<evidence type="ECO:0000313" key="3">
    <source>
        <dbReference type="Proteomes" id="UP001055111"/>
    </source>
</evidence>
<dbReference type="InterPro" id="IPR013321">
    <property type="entry name" value="Arc_rbn_hlx_hlx"/>
</dbReference>
<sequence>MGRILIDLPDEQIDELAAIGEAQQRPRAAIIRDAISAYVASKKRRPAVDVFGLWEERKIDGLQYQRELREEW</sequence>
<accession>A0AA37IB50</accession>
<dbReference type="AlphaFoldDB" id="A0AA37IB50"/>
<dbReference type="InterPro" id="IPR002145">
    <property type="entry name" value="CopG"/>
</dbReference>
<dbReference type="Proteomes" id="UP001055111">
    <property type="component" value="Unassembled WGS sequence"/>
</dbReference>
<feature type="domain" description="Ribbon-helix-helix protein CopG" evidence="1">
    <location>
        <begin position="4"/>
        <end position="40"/>
    </location>
</feature>